<dbReference type="PANTHER" id="PTHR37951:SF1">
    <property type="entry name" value="TYPE VI SECRETION SYSTEM COMPONENT TSSA1"/>
    <property type="match status" value="1"/>
</dbReference>
<organism evidence="2 3">
    <name type="scientific">Paraburkholderia strydomiana</name>
    <dbReference type="NCBI Taxonomy" id="1245417"/>
    <lineage>
        <taxon>Bacteria</taxon>
        <taxon>Pseudomonadati</taxon>
        <taxon>Pseudomonadota</taxon>
        <taxon>Betaproteobacteria</taxon>
        <taxon>Burkholderiales</taxon>
        <taxon>Burkholderiaceae</taxon>
        <taxon>Paraburkholderia</taxon>
    </lineage>
</organism>
<dbReference type="PANTHER" id="PTHR37951">
    <property type="entry name" value="CYTOPLASMIC PROTEIN-RELATED"/>
    <property type="match status" value="1"/>
</dbReference>
<dbReference type="Pfam" id="PF06812">
    <property type="entry name" value="ImpA_N"/>
    <property type="match status" value="1"/>
</dbReference>
<accession>A0ABW9EJY8</accession>
<comment type="caution">
    <text evidence="2">The sequence shown here is derived from an EMBL/GenBank/DDBJ whole genome shotgun (WGS) entry which is preliminary data.</text>
</comment>
<reference evidence="2 3" key="1">
    <citation type="journal article" date="2024" name="Chem. Sci.">
        <title>Discovery of megapolipeptins by genome mining of a Burkholderiales bacteria collection.</title>
        <authorList>
            <person name="Paulo B.S."/>
            <person name="Recchia M.J.J."/>
            <person name="Lee S."/>
            <person name="Fergusson C.H."/>
            <person name="Romanowski S.B."/>
            <person name="Hernandez A."/>
            <person name="Krull N."/>
            <person name="Liu D.Y."/>
            <person name="Cavanagh H."/>
            <person name="Bos A."/>
            <person name="Gray C.A."/>
            <person name="Murphy B.T."/>
            <person name="Linington R.G."/>
            <person name="Eustaquio A.S."/>
        </authorList>
    </citation>
    <scope>NUCLEOTIDE SEQUENCE [LARGE SCALE GENOMIC DNA]</scope>
    <source>
        <strain evidence="2 3">RL17-350-BIC-E</strain>
    </source>
</reference>
<feature type="domain" description="ImpA N-terminal" evidence="1">
    <location>
        <begin position="38"/>
        <end position="158"/>
    </location>
</feature>
<dbReference type="NCBIfam" id="TIGR03363">
    <property type="entry name" value="VI_chp_8"/>
    <property type="match status" value="1"/>
</dbReference>
<evidence type="ECO:0000313" key="3">
    <source>
        <dbReference type="Proteomes" id="UP001629392"/>
    </source>
</evidence>
<evidence type="ECO:0000313" key="2">
    <source>
        <dbReference type="EMBL" id="MFM0719394.1"/>
    </source>
</evidence>
<evidence type="ECO:0000259" key="1">
    <source>
        <dbReference type="Pfam" id="PF06812"/>
    </source>
</evidence>
<dbReference type="RefSeq" id="WP_408155407.1">
    <property type="nucleotide sequence ID" value="NZ_JAQQCL010000020.1"/>
</dbReference>
<proteinExistence type="predicted"/>
<keyword evidence="3" id="KW-1185">Reference proteome</keyword>
<name>A0ABW9EJY8_9BURK</name>
<dbReference type="EMBL" id="JAQQCL010000020">
    <property type="protein sequence ID" value="MFM0719394.1"/>
    <property type="molecule type" value="Genomic_DNA"/>
</dbReference>
<gene>
    <name evidence="2" type="primary">tssA</name>
    <name evidence="2" type="ORF">PQQ73_24000</name>
</gene>
<dbReference type="InterPro" id="IPR010657">
    <property type="entry name" value="ImpA_N"/>
</dbReference>
<dbReference type="InterPro" id="IPR017740">
    <property type="entry name" value="TssA-like"/>
</dbReference>
<dbReference type="Proteomes" id="UP001629392">
    <property type="component" value="Unassembled WGS sequence"/>
</dbReference>
<protein>
    <submittedName>
        <fullName evidence="2">Type VI secretion system protein TssA</fullName>
    </submittedName>
</protein>
<sequence length="366" mass="38876">MKELDLQSEPTDARLSEIDGIAVVFTDHPDWSKWLDGLAEASPCGDDLEYDPSFRALEAAAHGRPEAEYGAILVPAVPPDWKAADALCVDLLARTRDLRVVVYLIRARVAVEGVVALADGLALVLALLDTQWTHVHPQLDADDADDPTARINALAALADNAGLVEQILNAPLVPQLHSASAWVTLRRWLAVSDEPAAAEANDAATLAEIDASVAAAADRAALLSRSFRAASAHAERIEATLVERVGHGRSLDLTVLRTPLRRAQALLDACLDRQGFGGARSQDAVEMGAAPLIPTSVSTRSDVIATLDRLCDYYARHEPSSPVPLLLGRAKGLVDKTFVDLIRELAPEGLAQLTNVIGAAGVASSD</sequence>